<keyword evidence="5" id="KW-0528">Neurotoxin</keyword>
<evidence type="ECO:0000256" key="8">
    <source>
        <dbReference type="PROSITE-ProRule" id="PRU00023"/>
    </source>
</evidence>
<dbReference type="GO" id="GO:0006887">
    <property type="term" value="P:exocytosis"/>
    <property type="evidence" value="ECO:0007669"/>
    <property type="project" value="UniProtKB-KW"/>
</dbReference>
<gene>
    <name evidence="10" type="ORF">HPB51_023565</name>
</gene>
<dbReference type="Proteomes" id="UP000821866">
    <property type="component" value="Chromosome 8"/>
</dbReference>
<sequence>MVRKKQQIDRAKKRTKGKGDEEEPERDSTVSHALETLQSLVFQDDKDRCKSALLKELYKRAPLLAAAYCGHASSVEALLNAGNDVNVVAREGYNAIHLAVQKMNDIVFNELWNKLEKLGRMENSLMAKNNMTLLHAAAEIGWDYCAAFLLGRSWKDVEQKSRSGATAVCLAICRRRYATANLLLGKMSSAEKAQYVSRRISLLQSPSTSSRDHRSFYRDTLFRVLLFIRRQLEGGTELLLNNDVFGSLVACGRRSLSDPFIVGPLFHLCACLMYDKADYSKYVHIDMVEAFMRSGGLDLSLEVLCHKAEAYDFQCRCSALLPVLPAAELEEGLRWVREHIDELVRPFHVFSAKKDVLVYWVDGERVKTDVMWERFTEVFTRLHLEVRGTPLEFDVSAVEETELASDPSVPFVLLQGGAIKRKSPPPSPKKQSRKTPNKKAPKPRAVQDLLQVTFNDDGRNANKGRRVPLNVPKTTEQAVAPPTKPVNVLAVMSMAPAVTPAALPLQGYANALKSNLPKEEPPLHLDEMLPPRFKFTGDGTRSPRKKREHASLPGASLSLENSCTSQPCIIITDSVSPSLRRVQSDPTLNSPKAKAAAQQKLAFLESNSFGKAVADEVCERCRISQTAESPTVPMEAETNSALNGEKRPSNEDSTVNQKEGTTLTAVHNSKTLPEKDAFAPGQTKRKLGCHRSHCLQEHLFRELTRSQKIKHSTANQDPSLTVMTLVQTMLRAFNSLLLKPIYKANTSLDPRIEAQPLFTVDRDAMDLDPTQDVKNQQSDKEVGNQELLKGDGAWSGSFANVASREIAYDDQANLSSTWLPESQRWKKAFVHVANSPISSLVAVNGFFYSEEVNNFLFGARNNERTTVHLGIAKNGREVLLKRVKFRSPKDFESAVARALKFKKLDLHHGNINETHVTWKSSSSLVYVLWHPQDRNMEQYKVMLHERKLPVVKWARMAMGQLLDALAFLHTRNEPIVHGRLKTREAKCGQQLRTNDLAAFQVALSHEQECKGPWRANPANHAAEIALDIKRLQLCCAEQAALRAQPRQRDDRGSEFTGAN</sequence>
<evidence type="ECO:0000313" key="10">
    <source>
        <dbReference type="EMBL" id="KAH8019923.1"/>
    </source>
</evidence>
<dbReference type="PROSITE" id="PS50088">
    <property type="entry name" value="ANK_REPEAT"/>
    <property type="match status" value="1"/>
</dbReference>
<keyword evidence="3" id="KW-1052">Target cell membrane</keyword>
<reference evidence="10" key="2">
    <citation type="submission" date="2021-09" db="EMBL/GenBank/DDBJ databases">
        <authorList>
            <person name="Jia N."/>
            <person name="Wang J."/>
            <person name="Shi W."/>
            <person name="Du L."/>
            <person name="Sun Y."/>
            <person name="Zhan W."/>
            <person name="Jiang J."/>
            <person name="Wang Q."/>
            <person name="Zhang B."/>
            <person name="Ji P."/>
            <person name="Sakyi L.B."/>
            <person name="Cui X."/>
            <person name="Yuan T."/>
            <person name="Jiang B."/>
            <person name="Yang W."/>
            <person name="Lam T.T.-Y."/>
            <person name="Chang Q."/>
            <person name="Ding S."/>
            <person name="Wang X."/>
            <person name="Zhu J."/>
            <person name="Ruan X."/>
            <person name="Zhao L."/>
            <person name="Wei J."/>
            <person name="Que T."/>
            <person name="Du C."/>
            <person name="Cheng J."/>
            <person name="Dai P."/>
            <person name="Han X."/>
            <person name="Huang E."/>
            <person name="Gao Y."/>
            <person name="Liu J."/>
            <person name="Shao H."/>
            <person name="Ye R."/>
            <person name="Li L."/>
            <person name="Wei W."/>
            <person name="Wang X."/>
            <person name="Wang C."/>
            <person name="Huo Q."/>
            <person name="Li W."/>
            <person name="Guo W."/>
            <person name="Chen H."/>
            <person name="Chen S."/>
            <person name="Zhou L."/>
            <person name="Zhou L."/>
            <person name="Ni X."/>
            <person name="Tian J."/>
            <person name="Zhou Y."/>
            <person name="Sheng Y."/>
            <person name="Liu T."/>
            <person name="Pan Y."/>
            <person name="Xia L."/>
            <person name="Li J."/>
            <person name="Zhao F."/>
            <person name="Cao W."/>
        </authorList>
    </citation>
    <scope>NUCLEOTIDE SEQUENCE</scope>
    <source>
        <strain evidence="10">Rmic-2018</strain>
        <tissue evidence="10">Larvae</tissue>
    </source>
</reference>
<dbReference type="SUPFAM" id="SSF48403">
    <property type="entry name" value="Ankyrin repeat"/>
    <property type="match status" value="1"/>
</dbReference>
<evidence type="ECO:0000256" key="1">
    <source>
        <dbReference type="ARBA" id="ARBA00004175"/>
    </source>
</evidence>
<dbReference type="Gene3D" id="1.10.510.10">
    <property type="entry name" value="Transferase(Phosphotransferase) domain 1"/>
    <property type="match status" value="1"/>
</dbReference>
<dbReference type="Pfam" id="PF00023">
    <property type="entry name" value="Ank"/>
    <property type="match status" value="1"/>
</dbReference>
<keyword evidence="5" id="KW-0800">Toxin</keyword>
<keyword evidence="6 8" id="KW-0040">ANK repeat</keyword>
<dbReference type="Gene3D" id="1.25.40.20">
    <property type="entry name" value="Ankyrin repeat-containing domain"/>
    <property type="match status" value="1"/>
</dbReference>
<feature type="compositionally biased region" description="Basic and acidic residues" evidence="9">
    <location>
        <begin position="1"/>
        <end position="10"/>
    </location>
</feature>
<dbReference type="SUPFAM" id="SSF56112">
    <property type="entry name" value="Protein kinase-like (PK-like)"/>
    <property type="match status" value="1"/>
</dbReference>
<comment type="subcellular location">
    <subcellularLocation>
        <location evidence="1">Target cell membrane</location>
    </subcellularLocation>
</comment>
<organism evidence="10 11">
    <name type="scientific">Rhipicephalus microplus</name>
    <name type="common">Cattle tick</name>
    <name type="synonym">Boophilus microplus</name>
    <dbReference type="NCBI Taxonomy" id="6941"/>
    <lineage>
        <taxon>Eukaryota</taxon>
        <taxon>Metazoa</taxon>
        <taxon>Ecdysozoa</taxon>
        <taxon>Arthropoda</taxon>
        <taxon>Chelicerata</taxon>
        <taxon>Arachnida</taxon>
        <taxon>Acari</taxon>
        <taxon>Parasitiformes</taxon>
        <taxon>Ixodida</taxon>
        <taxon>Ixodoidea</taxon>
        <taxon>Ixodidae</taxon>
        <taxon>Rhipicephalinae</taxon>
        <taxon>Rhipicephalus</taxon>
        <taxon>Boophilus</taxon>
    </lineage>
</organism>
<keyword evidence="7" id="KW-0472">Membrane</keyword>
<evidence type="ECO:0000256" key="9">
    <source>
        <dbReference type="SAM" id="MobiDB-lite"/>
    </source>
</evidence>
<dbReference type="PANTHER" id="PTHR24166:SF48">
    <property type="entry name" value="PROTEIN VAPYRIN"/>
    <property type="match status" value="1"/>
</dbReference>
<keyword evidence="5" id="KW-0638">Presynaptic neurotoxin</keyword>
<reference evidence="10" key="1">
    <citation type="journal article" date="2020" name="Cell">
        <title>Large-Scale Comparative Analyses of Tick Genomes Elucidate Their Genetic Diversity and Vector Capacities.</title>
        <authorList>
            <consortium name="Tick Genome and Microbiome Consortium (TIGMIC)"/>
            <person name="Jia N."/>
            <person name="Wang J."/>
            <person name="Shi W."/>
            <person name="Du L."/>
            <person name="Sun Y."/>
            <person name="Zhan W."/>
            <person name="Jiang J.F."/>
            <person name="Wang Q."/>
            <person name="Zhang B."/>
            <person name="Ji P."/>
            <person name="Bell-Sakyi L."/>
            <person name="Cui X.M."/>
            <person name="Yuan T.T."/>
            <person name="Jiang B.G."/>
            <person name="Yang W.F."/>
            <person name="Lam T.T."/>
            <person name="Chang Q.C."/>
            <person name="Ding S.J."/>
            <person name="Wang X.J."/>
            <person name="Zhu J.G."/>
            <person name="Ruan X.D."/>
            <person name="Zhao L."/>
            <person name="Wei J.T."/>
            <person name="Ye R.Z."/>
            <person name="Que T.C."/>
            <person name="Du C.H."/>
            <person name="Zhou Y.H."/>
            <person name="Cheng J.X."/>
            <person name="Dai P.F."/>
            <person name="Guo W.B."/>
            <person name="Han X.H."/>
            <person name="Huang E.J."/>
            <person name="Li L.F."/>
            <person name="Wei W."/>
            <person name="Gao Y.C."/>
            <person name="Liu J.Z."/>
            <person name="Shao H.Z."/>
            <person name="Wang X."/>
            <person name="Wang C.C."/>
            <person name="Yang T.C."/>
            <person name="Huo Q.B."/>
            <person name="Li W."/>
            <person name="Chen H.Y."/>
            <person name="Chen S.E."/>
            <person name="Zhou L.G."/>
            <person name="Ni X.B."/>
            <person name="Tian J.H."/>
            <person name="Sheng Y."/>
            <person name="Liu T."/>
            <person name="Pan Y.S."/>
            <person name="Xia L.Y."/>
            <person name="Li J."/>
            <person name="Zhao F."/>
            <person name="Cao W.C."/>
        </authorList>
    </citation>
    <scope>NUCLEOTIDE SEQUENCE</scope>
    <source>
        <strain evidence="10">Rmic-2018</strain>
    </source>
</reference>
<accession>A0A9J6DD69</accession>
<dbReference type="EMBL" id="JABSTU010000010">
    <property type="protein sequence ID" value="KAH8019923.1"/>
    <property type="molecule type" value="Genomic_DNA"/>
</dbReference>
<dbReference type="AlphaFoldDB" id="A0A9J6DD69"/>
<keyword evidence="2" id="KW-0268">Exocytosis</keyword>
<protein>
    <submittedName>
        <fullName evidence="10">Uncharacterized protein</fullName>
    </submittedName>
</protein>
<dbReference type="InterPro" id="IPR002110">
    <property type="entry name" value="Ankyrin_rpt"/>
</dbReference>
<feature type="region of interest" description="Disordered" evidence="9">
    <location>
        <begin position="1"/>
        <end position="30"/>
    </location>
</feature>
<feature type="compositionally biased region" description="Basic and acidic residues" evidence="9">
    <location>
        <begin position="520"/>
        <end position="529"/>
    </location>
</feature>
<dbReference type="GO" id="GO:0044218">
    <property type="term" value="C:other organism cell membrane"/>
    <property type="evidence" value="ECO:0007669"/>
    <property type="project" value="UniProtKB-KW"/>
</dbReference>
<evidence type="ECO:0000256" key="6">
    <source>
        <dbReference type="ARBA" id="ARBA00023043"/>
    </source>
</evidence>
<dbReference type="InterPro" id="IPR011009">
    <property type="entry name" value="Kinase-like_dom_sf"/>
</dbReference>
<feature type="compositionally biased region" description="Polar residues" evidence="9">
    <location>
        <begin position="651"/>
        <end position="662"/>
    </location>
</feature>
<evidence type="ECO:0000313" key="11">
    <source>
        <dbReference type="Proteomes" id="UP000821866"/>
    </source>
</evidence>
<keyword evidence="4" id="KW-0677">Repeat</keyword>
<feature type="region of interest" description="Disordered" evidence="9">
    <location>
        <begin position="520"/>
        <end position="553"/>
    </location>
</feature>
<dbReference type="InterPro" id="IPR050889">
    <property type="entry name" value="Dendritic_Spine_Reg/Scaffold"/>
</dbReference>
<feature type="region of interest" description="Disordered" evidence="9">
    <location>
        <begin position="417"/>
        <end position="446"/>
    </location>
</feature>
<dbReference type="InterPro" id="IPR036770">
    <property type="entry name" value="Ankyrin_rpt-contain_sf"/>
</dbReference>
<dbReference type="PANTHER" id="PTHR24166">
    <property type="entry name" value="ROLLING PEBBLES, ISOFORM B"/>
    <property type="match status" value="1"/>
</dbReference>
<dbReference type="GO" id="GO:0044231">
    <property type="term" value="C:host cell presynaptic membrane"/>
    <property type="evidence" value="ECO:0007669"/>
    <property type="project" value="UniProtKB-KW"/>
</dbReference>
<feature type="region of interest" description="Disordered" evidence="9">
    <location>
        <begin position="626"/>
        <end position="662"/>
    </location>
</feature>
<proteinExistence type="predicted"/>
<keyword evidence="11" id="KW-1185">Reference proteome</keyword>
<feature type="repeat" description="ANK" evidence="8">
    <location>
        <begin position="58"/>
        <end position="90"/>
    </location>
</feature>
<evidence type="ECO:0000256" key="7">
    <source>
        <dbReference type="ARBA" id="ARBA00023298"/>
    </source>
</evidence>
<evidence type="ECO:0000256" key="5">
    <source>
        <dbReference type="ARBA" id="ARBA00023028"/>
    </source>
</evidence>
<name>A0A9J6DD69_RHIMP</name>
<dbReference type="SMART" id="SM00248">
    <property type="entry name" value="ANK"/>
    <property type="match status" value="4"/>
</dbReference>
<feature type="compositionally biased region" description="Basic residues" evidence="9">
    <location>
        <begin position="430"/>
        <end position="442"/>
    </location>
</feature>
<evidence type="ECO:0000256" key="4">
    <source>
        <dbReference type="ARBA" id="ARBA00022737"/>
    </source>
</evidence>
<evidence type="ECO:0000256" key="3">
    <source>
        <dbReference type="ARBA" id="ARBA00022537"/>
    </source>
</evidence>
<evidence type="ECO:0000256" key="2">
    <source>
        <dbReference type="ARBA" id="ARBA00022483"/>
    </source>
</evidence>
<comment type="caution">
    <text evidence="10">The sequence shown here is derived from an EMBL/GenBank/DDBJ whole genome shotgun (WGS) entry which is preliminary data.</text>
</comment>
<keyword evidence="7" id="KW-1053">Target membrane</keyword>